<name>A0A317ZMR0_9BACT</name>
<evidence type="ECO:0000313" key="3">
    <source>
        <dbReference type="Proteomes" id="UP000247099"/>
    </source>
</evidence>
<evidence type="ECO:0000256" key="1">
    <source>
        <dbReference type="SAM" id="Phobius"/>
    </source>
</evidence>
<evidence type="ECO:0000313" key="2">
    <source>
        <dbReference type="EMBL" id="PXA05467.1"/>
    </source>
</evidence>
<proteinExistence type="predicted"/>
<dbReference type="AlphaFoldDB" id="A0A317ZMR0"/>
<dbReference type="RefSeq" id="WP_110129546.1">
    <property type="nucleotide sequence ID" value="NZ_QHJQ01000001.1"/>
</dbReference>
<keyword evidence="1" id="KW-0812">Transmembrane</keyword>
<dbReference type="EMBL" id="QHJQ01000001">
    <property type="protein sequence ID" value="PXA05467.1"/>
    <property type="molecule type" value="Genomic_DNA"/>
</dbReference>
<feature type="transmembrane region" description="Helical" evidence="1">
    <location>
        <begin position="151"/>
        <end position="170"/>
    </location>
</feature>
<dbReference type="Proteomes" id="UP000247099">
    <property type="component" value="Unassembled WGS sequence"/>
</dbReference>
<keyword evidence="3" id="KW-1185">Reference proteome</keyword>
<protein>
    <recommendedName>
        <fullName evidence="4">DoxX family protein</fullName>
    </recommendedName>
</protein>
<feature type="transmembrane region" description="Helical" evidence="1">
    <location>
        <begin position="98"/>
        <end position="119"/>
    </location>
</feature>
<evidence type="ECO:0008006" key="4">
    <source>
        <dbReference type="Google" id="ProtNLM"/>
    </source>
</evidence>
<keyword evidence="1" id="KW-0472">Membrane</keyword>
<dbReference type="OrthoDB" id="195890at2"/>
<organism evidence="2 3">
    <name type="scientific">Coraliomargarita sinensis</name>
    <dbReference type="NCBI Taxonomy" id="2174842"/>
    <lineage>
        <taxon>Bacteria</taxon>
        <taxon>Pseudomonadati</taxon>
        <taxon>Verrucomicrobiota</taxon>
        <taxon>Opitutia</taxon>
        <taxon>Puniceicoccales</taxon>
        <taxon>Coraliomargaritaceae</taxon>
        <taxon>Coraliomargarita</taxon>
    </lineage>
</organism>
<comment type="caution">
    <text evidence="2">The sequence shown here is derived from an EMBL/GenBank/DDBJ whole genome shotgun (WGS) entry which is preliminary data.</text>
</comment>
<reference evidence="2 3" key="1">
    <citation type="submission" date="2018-05" db="EMBL/GenBank/DDBJ databases">
        <title>Coraliomargarita sinensis sp. nov., isolated from a marine solar saltern.</title>
        <authorList>
            <person name="Zhou L.Y."/>
        </authorList>
    </citation>
    <scope>NUCLEOTIDE SEQUENCE [LARGE SCALE GENOMIC DNA]</scope>
    <source>
        <strain evidence="2 3">WN38</strain>
    </source>
</reference>
<gene>
    <name evidence="2" type="ORF">DDZ13_00950</name>
</gene>
<keyword evidence="1" id="KW-1133">Transmembrane helix</keyword>
<accession>A0A317ZMR0</accession>
<dbReference type="InParanoid" id="A0A317ZMR0"/>
<feature type="transmembrane region" description="Helical" evidence="1">
    <location>
        <begin position="126"/>
        <end position="145"/>
    </location>
</feature>
<sequence length="191" mass="20756">MNQSTTHTVPVPLKTDPLAATCAILMLRIWLGLRCLQAGIEKYAGTVYISEPTQVNGVPDPNGTETVIELKEYALLNYSGLPSSLADKFQNEPFISEFLLGIYSQWLGPLLIAVGLCVLLGLATRISLLAMGLIYTSLTYGLILLNQASGIAWLGTHMVLIALALLLASYNRLELGNLLADRAGLNWLRNK</sequence>